<evidence type="ECO:0000256" key="1">
    <source>
        <dbReference type="ARBA" id="ARBA00004245"/>
    </source>
</evidence>
<dbReference type="GO" id="GO:0034314">
    <property type="term" value="P:Arp2/3 complex-mediated actin nucleation"/>
    <property type="evidence" value="ECO:0007669"/>
    <property type="project" value="UniProtKB-UniRule"/>
</dbReference>
<dbReference type="PANTHER" id="PTHR12391">
    <property type="entry name" value="ARP2/3 COMPLEX 21 KD SUBUNIT"/>
    <property type="match status" value="1"/>
</dbReference>
<dbReference type="InterPro" id="IPR007204">
    <property type="entry name" value="ARPC3"/>
</dbReference>
<dbReference type="Proteomes" id="UP000046395">
    <property type="component" value="Unassembled WGS sequence"/>
</dbReference>
<dbReference type="GO" id="GO:0030833">
    <property type="term" value="P:regulation of actin filament polymerization"/>
    <property type="evidence" value="ECO:0007669"/>
    <property type="project" value="InterPro"/>
</dbReference>
<evidence type="ECO:0000256" key="2">
    <source>
        <dbReference type="ARBA" id="ARBA00010856"/>
    </source>
</evidence>
<accession>A0A5S6QP68</accession>
<dbReference type="GO" id="GO:0005885">
    <property type="term" value="C:Arp2/3 protein complex"/>
    <property type="evidence" value="ECO:0007669"/>
    <property type="project" value="UniProtKB-UniRule"/>
</dbReference>
<evidence type="ECO:0000256" key="5">
    <source>
        <dbReference type="ARBA" id="ARBA00023212"/>
    </source>
</evidence>
<evidence type="ECO:0000256" key="6">
    <source>
        <dbReference type="PIRNR" id="PIRNR016315"/>
    </source>
</evidence>
<dbReference type="AlphaFoldDB" id="A0A5S6QP68"/>
<keyword evidence="5 6" id="KW-0206">Cytoskeleton</keyword>
<comment type="function">
    <text evidence="6">Functions as component of the Arp2/3 complex which is involved in regulation of actin polymerization and together with an activating nucleation-promoting factor (NPF) mediates the formation of branched actin networks.</text>
</comment>
<evidence type="ECO:0000256" key="4">
    <source>
        <dbReference type="ARBA" id="ARBA00023203"/>
    </source>
</evidence>
<keyword evidence="3 6" id="KW-0963">Cytoplasm</keyword>
<evidence type="ECO:0000313" key="7">
    <source>
        <dbReference type="Proteomes" id="UP000046395"/>
    </source>
</evidence>
<keyword evidence="4 6" id="KW-0009">Actin-binding</keyword>
<protein>
    <recommendedName>
        <fullName evidence="6">Actin-related protein 2/3 complex subunit 3</fullName>
    </recommendedName>
</protein>
<evidence type="ECO:0000256" key="3">
    <source>
        <dbReference type="ARBA" id="ARBA00022490"/>
    </source>
</evidence>
<reference evidence="8" key="3">
    <citation type="submission" date="2019-12" db="UniProtKB">
        <authorList>
            <consortium name="WormBaseParasite"/>
        </authorList>
    </citation>
    <scope>IDENTIFICATION</scope>
</reference>
<proteinExistence type="inferred from homology"/>
<comment type="similarity">
    <text evidence="2 6">Belongs to the ARPC3 family.</text>
</comment>
<dbReference type="PIRSF" id="PIRSF016315">
    <property type="entry name" value="ARP2/3_P21-Arc"/>
    <property type="match status" value="1"/>
</dbReference>
<sequence length="178" mass="20341">MPAYHSKYVDSPLQVGNMALLPLRSSFRGPAPKTNEEDIIDESLLFFKANIFFRTYEVKSAADRTLIYLTLYITECLKRLQKCPNKASGLKDMATLALSKSLPVPGDQGFPMNAVFKAPANRTEEETMRNYLQQLRQELGVRLCDKVFDPVTDRPCKWWTCFAKRRFMEKSLLPPGVP</sequence>
<dbReference type="WBParaSite" id="TMUE_2000009025.1">
    <property type="protein sequence ID" value="TMUE_2000009025.1"/>
    <property type="gene ID" value="WBGene00293781"/>
</dbReference>
<dbReference type="Pfam" id="PF04062">
    <property type="entry name" value="P21-Arc"/>
    <property type="match status" value="1"/>
</dbReference>
<comment type="subcellular location">
    <subcellularLocation>
        <location evidence="1 6">Cytoplasm</location>
        <location evidence="1 6">Cytoskeleton</location>
    </subcellularLocation>
</comment>
<reference evidence="7" key="2">
    <citation type="submission" date="2014-03" db="EMBL/GenBank/DDBJ databases">
        <title>The whipworm genome and dual-species transcriptomics of an intimate host-pathogen interaction.</title>
        <authorList>
            <person name="Foth B.J."/>
            <person name="Tsai I.J."/>
            <person name="Reid A.J."/>
            <person name="Bancroft A.J."/>
            <person name="Nichol S."/>
            <person name="Tracey A."/>
            <person name="Holroyd N."/>
            <person name="Cotton J.A."/>
            <person name="Stanley E.J."/>
            <person name="Zarowiecki M."/>
            <person name="Liu J.Z."/>
            <person name="Huckvale T."/>
            <person name="Cooper P.J."/>
            <person name="Grencis R.K."/>
            <person name="Berriman M."/>
        </authorList>
    </citation>
    <scope>NUCLEOTIDE SEQUENCE [LARGE SCALE GENOMIC DNA]</scope>
    <source>
        <strain evidence="7">Edinburgh</strain>
    </source>
</reference>
<dbReference type="STRING" id="70415.A0A5S6QP68"/>
<keyword evidence="7" id="KW-1185">Reference proteome</keyword>
<dbReference type="GO" id="GO:0003779">
    <property type="term" value="F:actin binding"/>
    <property type="evidence" value="ECO:0007669"/>
    <property type="project" value="UniProtKB-KW"/>
</dbReference>
<organism evidence="7 8">
    <name type="scientific">Trichuris muris</name>
    <name type="common">Mouse whipworm</name>
    <dbReference type="NCBI Taxonomy" id="70415"/>
    <lineage>
        <taxon>Eukaryota</taxon>
        <taxon>Metazoa</taxon>
        <taxon>Ecdysozoa</taxon>
        <taxon>Nematoda</taxon>
        <taxon>Enoplea</taxon>
        <taxon>Dorylaimia</taxon>
        <taxon>Trichinellida</taxon>
        <taxon>Trichuridae</taxon>
        <taxon>Trichuris</taxon>
    </lineage>
</organism>
<dbReference type="Gene3D" id="1.10.1760.10">
    <property type="entry name" value="Actin-related protein 2/3 complex subunit 3"/>
    <property type="match status" value="1"/>
</dbReference>
<comment type="subunit">
    <text evidence="6">Component of the Arp2/3 complex.</text>
</comment>
<dbReference type="SUPFAM" id="SSF69060">
    <property type="entry name" value="Arp2/3 complex 21 kDa subunit ARPC3"/>
    <property type="match status" value="1"/>
</dbReference>
<reference evidence="7" key="1">
    <citation type="submission" date="2013-11" db="EMBL/GenBank/DDBJ databases">
        <authorList>
            <person name="Aslett M."/>
        </authorList>
    </citation>
    <scope>NUCLEOTIDE SEQUENCE [LARGE SCALE GENOMIC DNA]</scope>
    <source>
        <strain evidence="7">Edinburgh</strain>
    </source>
</reference>
<dbReference type="WBParaSite" id="TMUE_2000009025.2">
    <property type="protein sequence ID" value="TMUE_2000009025.2"/>
    <property type="gene ID" value="WBGene00293781"/>
</dbReference>
<dbReference type="InterPro" id="IPR036753">
    <property type="entry name" value="ARPC3_sf"/>
</dbReference>
<name>A0A5S6QP68_TRIMR</name>
<evidence type="ECO:0000313" key="8">
    <source>
        <dbReference type="WBParaSite" id="TMUE_2000009025.1"/>
    </source>
</evidence>